<keyword evidence="10" id="KW-1185">Reference proteome</keyword>
<comment type="subcellular location">
    <subcellularLocation>
        <location evidence="1">Membrane</location>
        <topology evidence="1">Multi-pass membrane protein</topology>
    </subcellularLocation>
</comment>
<dbReference type="GO" id="GO:0005886">
    <property type="term" value="C:plasma membrane"/>
    <property type="evidence" value="ECO:0007669"/>
    <property type="project" value="TreeGrafter"/>
</dbReference>
<dbReference type="PROSITE" id="PS50850">
    <property type="entry name" value="MFS"/>
    <property type="match status" value="1"/>
</dbReference>
<evidence type="ECO:0000256" key="6">
    <source>
        <dbReference type="ARBA" id="ARBA00059659"/>
    </source>
</evidence>
<gene>
    <name evidence="9" type="ORF">TSTA_096950</name>
</gene>
<dbReference type="OMA" id="DIHPGKA"/>
<dbReference type="GO" id="GO:0140115">
    <property type="term" value="P:export across plasma membrane"/>
    <property type="evidence" value="ECO:0007669"/>
    <property type="project" value="UniProtKB-ARBA"/>
</dbReference>
<keyword evidence="3 7" id="KW-0812">Transmembrane</keyword>
<dbReference type="OrthoDB" id="440553at2759"/>
<dbReference type="InParanoid" id="B8LZM3"/>
<dbReference type="GO" id="GO:0042908">
    <property type="term" value="P:xenobiotic transport"/>
    <property type="evidence" value="ECO:0007669"/>
    <property type="project" value="UniProtKB-ARBA"/>
</dbReference>
<sequence>MAELQRSTTDAGNIAILPKNNKEMNSYDLDGKSHEDIPVANHNVKTSADTFTNNDQTQIGDRYSIYSRREKLLILSGSASAAIFSSLSVQIYLPALNMVADSFNVSSTKINFTVTSYMFLQGIVPMVIGGFSDRIGRRPAFMTCFVIYFAANIGLALTRSYAMLMGLRCLQATGIAATQTLAQAVLSDLITSGERGGYIVLITLPGVIGTTVGPLGGGALAQNLGWRSIFWFLTIAAGICLCLLFIFFPETNRRLVGDGSINPPTLYQTPWQLIKVRCGGNHAQHPQDHRSKDDPTQRSQGFVPSSIFASFILLKNPEFTCLLIYGSIMYATIYAYATALPSQMADICLMYLPNIGGTLVAAAFMGKVMNWNYARHVRKMGLPPVDRSRQMDLSDFPIERARLEIAIPLILATAIITVGWGWALDARTGVAVPCVLLFAIGITYISVINVFNALISDYYRKTAATAVATNWFVRCMVGAAMSAAILPLINVVGPGWAYTIVAALLIIFSPLVFITMWRGLKWRQERAQRRAINQDDLRI</sequence>
<feature type="transmembrane region" description="Helical" evidence="7">
    <location>
        <begin position="198"/>
        <end position="217"/>
    </location>
</feature>
<dbReference type="FunFam" id="1.20.1720.10:FF:000009">
    <property type="entry name" value="MFS multidrug transporter"/>
    <property type="match status" value="1"/>
</dbReference>
<evidence type="ECO:0000256" key="4">
    <source>
        <dbReference type="ARBA" id="ARBA00022989"/>
    </source>
</evidence>
<feature type="transmembrane region" description="Helical" evidence="7">
    <location>
        <begin position="349"/>
        <end position="370"/>
    </location>
</feature>
<dbReference type="SUPFAM" id="SSF103473">
    <property type="entry name" value="MFS general substrate transporter"/>
    <property type="match status" value="1"/>
</dbReference>
<organism evidence="9 10">
    <name type="scientific">Talaromyces stipitatus (strain ATCC 10500 / CBS 375.48 / QM 6759 / NRRL 1006)</name>
    <name type="common">Penicillium stipitatum</name>
    <dbReference type="NCBI Taxonomy" id="441959"/>
    <lineage>
        <taxon>Eukaryota</taxon>
        <taxon>Fungi</taxon>
        <taxon>Dikarya</taxon>
        <taxon>Ascomycota</taxon>
        <taxon>Pezizomycotina</taxon>
        <taxon>Eurotiomycetes</taxon>
        <taxon>Eurotiomycetidae</taxon>
        <taxon>Eurotiales</taxon>
        <taxon>Trichocomaceae</taxon>
        <taxon>Talaromyces</taxon>
        <taxon>Talaromyces sect. Talaromyces</taxon>
    </lineage>
</organism>
<dbReference type="GO" id="GO:0022857">
    <property type="term" value="F:transmembrane transporter activity"/>
    <property type="evidence" value="ECO:0007669"/>
    <property type="project" value="InterPro"/>
</dbReference>
<dbReference type="PANTHER" id="PTHR23502">
    <property type="entry name" value="MAJOR FACILITATOR SUPERFAMILY"/>
    <property type="match status" value="1"/>
</dbReference>
<keyword evidence="4 7" id="KW-1133">Transmembrane helix</keyword>
<feature type="transmembrane region" description="Helical" evidence="7">
    <location>
        <begin position="405"/>
        <end position="424"/>
    </location>
</feature>
<dbReference type="PhylomeDB" id="B8LZM3"/>
<dbReference type="HOGENOM" id="CLU_008455_8_4_1"/>
<evidence type="ECO:0000313" key="10">
    <source>
        <dbReference type="Proteomes" id="UP000001745"/>
    </source>
</evidence>
<dbReference type="EMBL" id="EQ962653">
    <property type="protein sequence ID" value="EED22446.1"/>
    <property type="molecule type" value="Genomic_DNA"/>
</dbReference>
<evidence type="ECO:0000259" key="8">
    <source>
        <dbReference type="PROSITE" id="PS50850"/>
    </source>
</evidence>
<evidence type="ECO:0000256" key="5">
    <source>
        <dbReference type="ARBA" id="ARBA00023136"/>
    </source>
</evidence>
<dbReference type="Pfam" id="PF07690">
    <property type="entry name" value="MFS_1"/>
    <property type="match status" value="1"/>
</dbReference>
<dbReference type="PROSITE" id="PS00216">
    <property type="entry name" value="SUGAR_TRANSPORT_1"/>
    <property type="match status" value="1"/>
</dbReference>
<name>B8LZM3_TALSN</name>
<dbReference type="InterPro" id="IPR020846">
    <property type="entry name" value="MFS_dom"/>
</dbReference>
<evidence type="ECO:0000256" key="3">
    <source>
        <dbReference type="ARBA" id="ARBA00022692"/>
    </source>
</evidence>
<dbReference type="InterPro" id="IPR011701">
    <property type="entry name" value="MFS"/>
</dbReference>
<dbReference type="InterPro" id="IPR005829">
    <property type="entry name" value="Sugar_transporter_CS"/>
</dbReference>
<keyword evidence="2" id="KW-0813">Transport</keyword>
<evidence type="ECO:0000256" key="2">
    <source>
        <dbReference type="ARBA" id="ARBA00022448"/>
    </source>
</evidence>
<accession>B8LZM3</accession>
<dbReference type="VEuPathDB" id="FungiDB:TSTA_096950"/>
<evidence type="ECO:0000313" key="9">
    <source>
        <dbReference type="EMBL" id="EED22446.1"/>
    </source>
</evidence>
<evidence type="ECO:0000256" key="1">
    <source>
        <dbReference type="ARBA" id="ARBA00004141"/>
    </source>
</evidence>
<reference evidence="10" key="1">
    <citation type="journal article" date="2015" name="Genome Announc.">
        <title>Genome sequence of the AIDS-associated pathogen Penicillium marneffei (ATCC18224) and its near taxonomic relative Talaromyces stipitatus (ATCC10500).</title>
        <authorList>
            <person name="Nierman W.C."/>
            <person name="Fedorova-Abrams N.D."/>
            <person name="Andrianopoulos A."/>
        </authorList>
    </citation>
    <scope>NUCLEOTIDE SEQUENCE [LARGE SCALE GENOMIC DNA]</scope>
    <source>
        <strain evidence="10">ATCC 10500 / CBS 375.48 / QM 6759 / NRRL 1006</strain>
    </source>
</reference>
<dbReference type="Gene3D" id="1.20.1250.20">
    <property type="entry name" value="MFS general substrate transporter like domains"/>
    <property type="match status" value="1"/>
</dbReference>
<dbReference type="Proteomes" id="UP000001745">
    <property type="component" value="Unassembled WGS sequence"/>
</dbReference>
<proteinExistence type="predicted"/>
<feature type="transmembrane region" description="Helical" evidence="7">
    <location>
        <begin position="229"/>
        <end position="248"/>
    </location>
</feature>
<feature type="transmembrane region" description="Helical" evidence="7">
    <location>
        <begin position="495"/>
        <end position="520"/>
    </location>
</feature>
<dbReference type="RefSeq" id="XP_002479409.1">
    <property type="nucleotide sequence ID" value="XM_002479364.1"/>
</dbReference>
<dbReference type="eggNOG" id="KOG0255">
    <property type="taxonomic scope" value="Eukaryota"/>
</dbReference>
<dbReference type="PANTHER" id="PTHR23502:SF51">
    <property type="entry name" value="QUINIDINE RESISTANCE PROTEIN 1-RELATED"/>
    <property type="match status" value="1"/>
</dbReference>
<protein>
    <submittedName>
        <fullName evidence="9">Bicyclomycin resistance protein, putative</fullName>
    </submittedName>
</protein>
<feature type="transmembrane region" description="Helical" evidence="7">
    <location>
        <begin position="72"/>
        <end position="92"/>
    </location>
</feature>
<feature type="domain" description="Major facilitator superfamily (MFS) profile" evidence="8">
    <location>
        <begin position="74"/>
        <end position="521"/>
    </location>
</feature>
<dbReference type="InterPro" id="IPR036259">
    <property type="entry name" value="MFS_trans_sf"/>
</dbReference>
<dbReference type="STRING" id="441959.B8LZM3"/>
<feature type="transmembrane region" description="Helical" evidence="7">
    <location>
        <begin position="139"/>
        <end position="157"/>
    </location>
</feature>
<keyword evidence="5 7" id="KW-0472">Membrane</keyword>
<dbReference type="AlphaFoldDB" id="B8LZM3"/>
<feature type="transmembrane region" description="Helical" evidence="7">
    <location>
        <begin position="319"/>
        <end position="337"/>
    </location>
</feature>
<evidence type="ECO:0000256" key="7">
    <source>
        <dbReference type="SAM" id="Phobius"/>
    </source>
</evidence>
<feature type="transmembrane region" description="Helical" evidence="7">
    <location>
        <begin position="430"/>
        <end position="451"/>
    </location>
</feature>
<comment type="function">
    <text evidence="6">MFS-type transporter; part of the gene cluster that mediates the biosynthesis of the antihypercholesterolemic agents phomoidrides which are dimeric anhydrides.</text>
</comment>
<feature type="transmembrane region" description="Helical" evidence="7">
    <location>
        <begin position="471"/>
        <end position="489"/>
    </location>
</feature>
<dbReference type="GeneID" id="8103538"/>